<sequence>MCVARRSWWIVCACAHARVCACFFACVCMHLFVSWNRSCVCLCMYAGVYVVVVGLCIWW</sequence>
<evidence type="ECO:0000256" key="1">
    <source>
        <dbReference type="SAM" id="Phobius"/>
    </source>
</evidence>
<evidence type="ECO:0000313" key="2">
    <source>
        <dbReference type="EMBL" id="JAH73009.1"/>
    </source>
</evidence>
<keyword evidence="1" id="KW-0472">Membrane</keyword>
<proteinExistence type="predicted"/>
<dbReference type="EMBL" id="GBXM01035568">
    <property type="protein sequence ID" value="JAH73009.1"/>
    <property type="molecule type" value="Transcribed_RNA"/>
</dbReference>
<reference evidence="2" key="1">
    <citation type="submission" date="2014-11" db="EMBL/GenBank/DDBJ databases">
        <authorList>
            <person name="Amaro Gonzalez C."/>
        </authorList>
    </citation>
    <scope>NUCLEOTIDE SEQUENCE</scope>
</reference>
<dbReference type="AlphaFoldDB" id="A0A0E9V4G2"/>
<accession>A0A0E9V4G2</accession>
<keyword evidence="1" id="KW-0812">Transmembrane</keyword>
<feature type="transmembrane region" description="Helical" evidence="1">
    <location>
        <begin position="39"/>
        <end position="58"/>
    </location>
</feature>
<keyword evidence="1" id="KW-1133">Transmembrane helix</keyword>
<reference evidence="2" key="2">
    <citation type="journal article" date="2015" name="Fish Shellfish Immunol.">
        <title>Early steps in the European eel (Anguilla anguilla)-Vibrio vulnificus interaction in the gills: Role of the RtxA13 toxin.</title>
        <authorList>
            <person name="Callol A."/>
            <person name="Pajuelo D."/>
            <person name="Ebbesson L."/>
            <person name="Teles M."/>
            <person name="MacKenzie S."/>
            <person name="Amaro C."/>
        </authorList>
    </citation>
    <scope>NUCLEOTIDE SEQUENCE</scope>
</reference>
<feature type="transmembrane region" description="Helical" evidence="1">
    <location>
        <begin position="6"/>
        <end position="32"/>
    </location>
</feature>
<name>A0A0E9V4G2_ANGAN</name>
<organism evidence="2">
    <name type="scientific">Anguilla anguilla</name>
    <name type="common">European freshwater eel</name>
    <name type="synonym">Muraena anguilla</name>
    <dbReference type="NCBI Taxonomy" id="7936"/>
    <lineage>
        <taxon>Eukaryota</taxon>
        <taxon>Metazoa</taxon>
        <taxon>Chordata</taxon>
        <taxon>Craniata</taxon>
        <taxon>Vertebrata</taxon>
        <taxon>Euteleostomi</taxon>
        <taxon>Actinopterygii</taxon>
        <taxon>Neopterygii</taxon>
        <taxon>Teleostei</taxon>
        <taxon>Anguilliformes</taxon>
        <taxon>Anguillidae</taxon>
        <taxon>Anguilla</taxon>
    </lineage>
</organism>
<protein>
    <submittedName>
        <fullName evidence="2">Uncharacterized protein</fullName>
    </submittedName>
</protein>